<accession>A0ABN2RVI1</accession>
<feature type="domain" description="Chorismate mutase" evidence="1">
    <location>
        <begin position="1"/>
        <end position="91"/>
    </location>
</feature>
<name>A0ABN2RVI1_9PSEU</name>
<dbReference type="Pfam" id="PF01817">
    <property type="entry name" value="CM_2"/>
    <property type="match status" value="1"/>
</dbReference>
<evidence type="ECO:0000259" key="1">
    <source>
        <dbReference type="PROSITE" id="PS51168"/>
    </source>
</evidence>
<dbReference type="InterPro" id="IPR010958">
    <property type="entry name" value="Chorismate_mutase_highGC-bac"/>
</dbReference>
<dbReference type="InterPro" id="IPR002701">
    <property type="entry name" value="CM_II_prokaryot"/>
</dbReference>
<dbReference type="RefSeq" id="WP_344426001.1">
    <property type="nucleotide sequence ID" value="NZ_BAAANN010000027.1"/>
</dbReference>
<dbReference type="Proteomes" id="UP001501116">
    <property type="component" value="Unassembled WGS sequence"/>
</dbReference>
<sequence length="91" mass="10356">MSAQVIEETRKQIDQMDEQILELVERRISLSGHIQRLRIDSGGTRVEHARENFVIRRYRTRFGKSGASMIMAILELCRGRIAEGKQPAGCG</sequence>
<dbReference type="InterPro" id="IPR036979">
    <property type="entry name" value="CM_dom_sf"/>
</dbReference>
<dbReference type="PROSITE" id="PS51168">
    <property type="entry name" value="CHORISMATE_MUT_2"/>
    <property type="match status" value="1"/>
</dbReference>
<proteinExistence type="predicted"/>
<dbReference type="SMART" id="SM00830">
    <property type="entry name" value="CM_2"/>
    <property type="match status" value="1"/>
</dbReference>
<protein>
    <submittedName>
        <fullName evidence="2">Chorismate mutase</fullName>
    </submittedName>
</protein>
<dbReference type="Gene3D" id="1.20.59.10">
    <property type="entry name" value="Chorismate mutase"/>
    <property type="match status" value="1"/>
</dbReference>
<evidence type="ECO:0000313" key="3">
    <source>
        <dbReference type="Proteomes" id="UP001501116"/>
    </source>
</evidence>
<gene>
    <name evidence="2" type="ORF">GCM10009754_58900</name>
</gene>
<keyword evidence="3" id="KW-1185">Reference proteome</keyword>
<dbReference type="NCBIfam" id="TIGR01808">
    <property type="entry name" value="CM_M_hiGC-arch"/>
    <property type="match status" value="1"/>
</dbReference>
<dbReference type="SUPFAM" id="SSF48600">
    <property type="entry name" value="Chorismate mutase II"/>
    <property type="match status" value="1"/>
</dbReference>
<dbReference type="EMBL" id="BAAANN010000027">
    <property type="protein sequence ID" value="GAA1975638.1"/>
    <property type="molecule type" value="Genomic_DNA"/>
</dbReference>
<reference evidence="2 3" key="1">
    <citation type="journal article" date="2019" name="Int. J. Syst. Evol. Microbiol.">
        <title>The Global Catalogue of Microorganisms (GCM) 10K type strain sequencing project: providing services to taxonomists for standard genome sequencing and annotation.</title>
        <authorList>
            <consortium name="The Broad Institute Genomics Platform"/>
            <consortium name="The Broad Institute Genome Sequencing Center for Infectious Disease"/>
            <person name="Wu L."/>
            <person name="Ma J."/>
        </authorList>
    </citation>
    <scope>NUCLEOTIDE SEQUENCE [LARGE SCALE GENOMIC DNA]</scope>
    <source>
        <strain evidence="2 3">JCM 14545</strain>
    </source>
</reference>
<organism evidence="2 3">
    <name type="scientific">Amycolatopsis minnesotensis</name>
    <dbReference type="NCBI Taxonomy" id="337894"/>
    <lineage>
        <taxon>Bacteria</taxon>
        <taxon>Bacillati</taxon>
        <taxon>Actinomycetota</taxon>
        <taxon>Actinomycetes</taxon>
        <taxon>Pseudonocardiales</taxon>
        <taxon>Pseudonocardiaceae</taxon>
        <taxon>Amycolatopsis</taxon>
    </lineage>
</organism>
<dbReference type="NCBIfam" id="NF005894">
    <property type="entry name" value="PRK07857.1"/>
    <property type="match status" value="1"/>
</dbReference>
<dbReference type="InterPro" id="IPR036263">
    <property type="entry name" value="Chorismate_II_sf"/>
</dbReference>
<evidence type="ECO:0000313" key="2">
    <source>
        <dbReference type="EMBL" id="GAA1975638.1"/>
    </source>
</evidence>
<comment type="caution">
    <text evidence="2">The sequence shown here is derived from an EMBL/GenBank/DDBJ whole genome shotgun (WGS) entry which is preliminary data.</text>
</comment>